<reference evidence="4" key="1">
    <citation type="journal article" date="2017" name="Genome Biol.">
        <title>Comparative genomics reveals high biological diversity and specific adaptations in the industrially and medically important fungal genus Aspergillus.</title>
        <authorList>
            <person name="de Vries R.P."/>
            <person name="Riley R."/>
            <person name="Wiebenga A."/>
            <person name="Aguilar-Osorio G."/>
            <person name="Amillis S."/>
            <person name="Uchima C.A."/>
            <person name="Anderluh G."/>
            <person name="Asadollahi M."/>
            <person name="Askin M."/>
            <person name="Barry K."/>
            <person name="Battaglia E."/>
            <person name="Bayram O."/>
            <person name="Benocci T."/>
            <person name="Braus-Stromeyer S.A."/>
            <person name="Caldana C."/>
            <person name="Canovas D."/>
            <person name="Cerqueira G.C."/>
            <person name="Chen F."/>
            <person name="Chen W."/>
            <person name="Choi C."/>
            <person name="Clum A."/>
            <person name="Dos Santos R.A."/>
            <person name="Damasio A.R."/>
            <person name="Diallinas G."/>
            <person name="Emri T."/>
            <person name="Fekete E."/>
            <person name="Flipphi M."/>
            <person name="Freyberg S."/>
            <person name="Gallo A."/>
            <person name="Gournas C."/>
            <person name="Habgood R."/>
            <person name="Hainaut M."/>
            <person name="Harispe M.L."/>
            <person name="Henrissat B."/>
            <person name="Hilden K.S."/>
            <person name="Hope R."/>
            <person name="Hossain A."/>
            <person name="Karabika E."/>
            <person name="Karaffa L."/>
            <person name="Karanyi Z."/>
            <person name="Krasevec N."/>
            <person name="Kuo A."/>
            <person name="Kusch H."/>
            <person name="LaButti K."/>
            <person name="Lagendijk E.L."/>
            <person name="Lapidus A."/>
            <person name="Levasseur A."/>
            <person name="Lindquist E."/>
            <person name="Lipzen A."/>
            <person name="Logrieco A.F."/>
            <person name="MacCabe A."/>
            <person name="Maekelae M.R."/>
            <person name="Malavazi I."/>
            <person name="Melin P."/>
            <person name="Meyer V."/>
            <person name="Mielnichuk N."/>
            <person name="Miskei M."/>
            <person name="Molnar A.P."/>
            <person name="Mule G."/>
            <person name="Ngan C.Y."/>
            <person name="Orejas M."/>
            <person name="Orosz E."/>
            <person name="Ouedraogo J.P."/>
            <person name="Overkamp K.M."/>
            <person name="Park H.-S."/>
            <person name="Perrone G."/>
            <person name="Piumi F."/>
            <person name="Punt P.J."/>
            <person name="Ram A.F."/>
            <person name="Ramon A."/>
            <person name="Rauscher S."/>
            <person name="Record E."/>
            <person name="Riano-Pachon D.M."/>
            <person name="Robert V."/>
            <person name="Roehrig J."/>
            <person name="Ruller R."/>
            <person name="Salamov A."/>
            <person name="Salih N.S."/>
            <person name="Samson R.A."/>
            <person name="Sandor E."/>
            <person name="Sanguinetti M."/>
            <person name="Schuetze T."/>
            <person name="Sepcic K."/>
            <person name="Shelest E."/>
            <person name="Sherlock G."/>
            <person name="Sophianopoulou V."/>
            <person name="Squina F.M."/>
            <person name="Sun H."/>
            <person name="Susca A."/>
            <person name="Todd R.B."/>
            <person name="Tsang A."/>
            <person name="Unkles S.E."/>
            <person name="van de Wiele N."/>
            <person name="van Rossen-Uffink D."/>
            <person name="Oliveira J.V."/>
            <person name="Vesth T.C."/>
            <person name="Visser J."/>
            <person name="Yu J.-H."/>
            <person name="Zhou M."/>
            <person name="Andersen M.R."/>
            <person name="Archer D.B."/>
            <person name="Baker S.E."/>
            <person name="Benoit I."/>
            <person name="Brakhage A.A."/>
            <person name="Braus G.H."/>
            <person name="Fischer R."/>
            <person name="Frisvad J.C."/>
            <person name="Goldman G.H."/>
            <person name="Houbraken J."/>
            <person name="Oakley B."/>
            <person name="Pocsi I."/>
            <person name="Scazzocchio C."/>
            <person name="Seiboth B."/>
            <person name="vanKuyk P.A."/>
            <person name="Wortman J."/>
            <person name="Dyer P.S."/>
            <person name="Grigoriev I.V."/>
        </authorList>
    </citation>
    <scope>NUCLEOTIDE SEQUENCE [LARGE SCALE GENOMIC DNA]</scope>
    <source>
        <strain evidence="4">DTO 134E9</strain>
    </source>
</reference>
<evidence type="ECO:0000313" key="3">
    <source>
        <dbReference type="EMBL" id="OJJ35550.1"/>
    </source>
</evidence>
<feature type="signal peptide" evidence="2">
    <location>
        <begin position="1"/>
        <end position="19"/>
    </location>
</feature>
<dbReference type="Proteomes" id="UP000184383">
    <property type="component" value="Unassembled WGS sequence"/>
</dbReference>
<gene>
    <name evidence="3" type="ORF">ASPWEDRAFT_28176</name>
</gene>
<dbReference type="RefSeq" id="XP_040689226.1">
    <property type="nucleotide sequence ID" value="XM_040833102.1"/>
</dbReference>
<feature type="region of interest" description="Disordered" evidence="1">
    <location>
        <begin position="201"/>
        <end position="222"/>
    </location>
</feature>
<dbReference type="VEuPathDB" id="FungiDB:ASPWEDRAFT_28176"/>
<name>A0A1L9RKU8_ASPWE</name>
<evidence type="ECO:0008006" key="5">
    <source>
        <dbReference type="Google" id="ProtNLM"/>
    </source>
</evidence>
<dbReference type="GeneID" id="63748950"/>
<feature type="chain" id="PRO_5012634769" description="Autophagy-related protein 27" evidence="2">
    <location>
        <begin position="20"/>
        <end position="452"/>
    </location>
</feature>
<dbReference type="EMBL" id="KV878212">
    <property type="protein sequence ID" value="OJJ35550.1"/>
    <property type="molecule type" value="Genomic_DNA"/>
</dbReference>
<evidence type="ECO:0000256" key="2">
    <source>
        <dbReference type="SAM" id="SignalP"/>
    </source>
</evidence>
<accession>A0A1L9RKU8</accession>
<proteinExistence type="predicted"/>
<dbReference type="AlphaFoldDB" id="A0A1L9RKU8"/>
<protein>
    <recommendedName>
        <fullName evidence="5">Autophagy-related protein 27</fullName>
    </recommendedName>
</protein>
<organism evidence="3 4">
    <name type="scientific">Aspergillus wentii DTO 134E9</name>
    <dbReference type="NCBI Taxonomy" id="1073089"/>
    <lineage>
        <taxon>Eukaryota</taxon>
        <taxon>Fungi</taxon>
        <taxon>Dikarya</taxon>
        <taxon>Ascomycota</taxon>
        <taxon>Pezizomycotina</taxon>
        <taxon>Eurotiomycetes</taxon>
        <taxon>Eurotiomycetidae</taxon>
        <taxon>Eurotiales</taxon>
        <taxon>Aspergillaceae</taxon>
        <taxon>Aspergillus</taxon>
        <taxon>Aspergillus subgen. Cremei</taxon>
    </lineage>
</organism>
<evidence type="ECO:0000313" key="4">
    <source>
        <dbReference type="Proteomes" id="UP000184383"/>
    </source>
</evidence>
<keyword evidence="4" id="KW-1185">Reference proteome</keyword>
<keyword evidence="2" id="KW-0732">Signal</keyword>
<evidence type="ECO:0000256" key="1">
    <source>
        <dbReference type="SAM" id="MobiDB-lite"/>
    </source>
</evidence>
<sequence length="452" mass="51377">MKSFFATTLTLLTLTLTSAQRHQYRIEPASLPNTVLTSTNTQDSIPEFKKFDGTVDQVWFLDNTDGGFTLQSLYSDYYLSCNPVERGHPCKLSNTSSVFTSQKIEGSENVRIGFGGEDSDLVLTVEAKGNAKPYAGVDADVGGDDIAVVRQLTITTILLTIILLFTPTNIHSIYYVYHTYYYRMTIEITMDQQLQFSIREQSEQSEQSKLMPPPPILNRSITGDTEKATDIDSDEEYIPLRCDNSIKRNAEFGTDSNCTREAIHAIEELTNGLKFDYLNAVDGSAVALIRRAIDSLKLIGSCNECIEYLDFRVALRKLCDKIVERVSTLYELIHVIDSEWEEMLTFNPDDCDPDDPGDETRSAEEAAQFLQKRSFQFDGDPMGKAEYFGLLYARARYQINRFYDTIWHLDLAGYPEHDGEEWQAMDREMNSKAQFFEQTAEERLAYAIDSAY</sequence>